<evidence type="ECO:0000259" key="3">
    <source>
        <dbReference type="PROSITE" id="PS51819"/>
    </source>
</evidence>
<feature type="binding site" evidence="2">
    <location>
        <position position="521"/>
    </location>
    <ligand>
        <name>Mg(2+)</name>
        <dbReference type="ChEBI" id="CHEBI:18420"/>
    </ligand>
</feature>
<dbReference type="GO" id="GO:0016853">
    <property type="term" value="F:isomerase activity"/>
    <property type="evidence" value="ECO:0007669"/>
    <property type="project" value="UniProtKB-KW"/>
</dbReference>
<feature type="binding site" evidence="2">
    <location>
        <position position="191"/>
    </location>
    <ligand>
        <name>a divalent metal cation</name>
        <dbReference type="ChEBI" id="CHEBI:60240"/>
        <note>catalytic</note>
    </ligand>
</feature>
<dbReference type="Proteomes" id="UP001575652">
    <property type="component" value="Unassembled WGS sequence"/>
</dbReference>
<dbReference type="InterPro" id="IPR036237">
    <property type="entry name" value="Xyl_isomerase-like_sf"/>
</dbReference>
<dbReference type="Gene3D" id="3.20.20.150">
    <property type="entry name" value="Divalent-metal-dependent TIM barrel enzymes"/>
    <property type="match status" value="1"/>
</dbReference>
<keyword evidence="5" id="KW-1185">Reference proteome</keyword>
<accession>A0ABV4UQE9</accession>
<feature type="binding site" evidence="2">
    <location>
        <position position="134"/>
    </location>
    <ligand>
        <name>a divalent metal cation</name>
        <dbReference type="ChEBI" id="CHEBI:60240"/>
        <note>catalytic</note>
    </ligand>
</feature>
<dbReference type="Pfam" id="PF14696">
    <property type="entry name" value="Glyoxalase_5"/>
    <property type="match status" value="1"/>
</dbReference>
<dbReference type="HAMAP" id="MF_02238">
    <property type="entry name" value="DSD"/>
    <property type="match status" value="1"/>
</dbReference>
<dbReference type="SUPFAM" id="SSF51658">
    <property type="entry name" value="Xylose isomerase-like"/>
    <property type="match status" value="1"/>
</dbReference>
<feature type="binding site" evidence="2">
    <location>
        <position position="447"/>
    </location>
    <ligand>
        <name>Mg(2+)</name>
        <dbReference type="ChEBI" id="CHEBI:18420"/>
    </ligand>
</feature>
<dbReference type="RefSeq" id="WP_373973065.1">
    <property type="nucleotide sequence ID" value="NZ_JBHDLJ010000015.1"/>
</dbReference>
<dbReference type="EC" id="4.2.1.118" evidence="2"/>
<evidence type="ECO:0000256" key="2">
    <source>
        <dbReference type="HAMAP-Rule" id="MF_02238"/>
    </source>
</evidence>
<dbReference type="InterPro" id="IPR013022">
    <property type="entry name" value="Xyl_isomerase-like_TIM-brl"/>
</dbReference>
<comment type="pathway">
    <text evidence="2">Aromatic compound metabolism; 3,4-dihydroxybenzoate biosynthesis.</text>
</comment>
<comment type="cofactor">
    <cofactor evidence="2">
        <name>a divalent metal cation</name>
        <dbReference type="ChEBI" id="CHEBI:60240"/>
    </cofactor>
</comment>
<dbReference type="SUPFAM" id="SSF54593">
    <property type="entry name" value="Glyoxalase/Bleomycin resistance protein/Dihydroxybiphenyl dioxygenase"/>
    <property type="match status" value="1"/>
</dbReference>
<organism evidence="4 5">
    <name type="scientific">Arthrobacter halodurans</name>
    <dbReference type="NCBI Taxonomy" id="516699"/>
    <lineage>
        <taxon>Bacteria</taxon>
        <taxon>Bacillati</taxon>
        <taxon>Actinomycetota</taxon>
        <taxon>Actinomycetes</taxon>
        <taxon>Micrococcales</taxon>
        <taxon>Micrococcaceae</taxon>
        <taxon>Arthrobacter</taxon>
    </lineage>
</organism>
<dbReference type="InterPro" id="IPR043700">
    <property type="entry name" value="DSD"/>
</dbReference>
<keyword evidence="4" id="KW-0560">Oxidoreductase</keyword>
<evidence type="ECO:0000256" key="1">
    <source>
        <dbReference type="ARBA" id="ARBA00023277"/>
    </source>
</evidence>
<evidence type="ECO:0000313" key="4">
    <source>
        <dbReference type="EMBL" id="MFB0835889.1"/>
    </source>
</evidence>
<keyword evidence="2" id="KW-0456">Lyase</keyword>
<feature type="binding site" evidence="2">
    <location>
        <position position="239"/>
    </location>
    <ligand>
        <name>a divalent metal cation</name>
        <dbReference type="ChEBI" id="CHEBI:60240"/>
        <note>catalytic</note>
    </ligand>
</feature>
<name>A0ABV4UQE9_9MICC</name>
<dbReference type="PANTHER" id="PTHR12110">
    <property type="entry name" value="HYDROXYPYRUVATE ISOMERASE"/>
    <property type="match status" value="1"/>
</dbReference>
<keyword evidence="4" id="KW-0413">Isomerase</keyword>
<keyword evidence="1" id="KW-0119">Carbohydrate metabolism</keyword>
<comment type="catalytic activity">
    <reaction evidence="2">
        <text>3-dehydroshikimate = 3,4-dihydroxybenzoate + H2O</text>
        <dbReference type="Rhea" id="RHEA:24848"/>
        <dbReference type="ChEBI" id="CHEBI:15377"/>
        <dbReference type="ChEBI" id="CHEBI:16630"/>
        <dbReference type="ChEBI" id="CHEBI:36241"/>
        <dbReference type="EC" id="4.2.1.118"/>
    </reaction>
</comment>
<comment type="function">
    <text evidence="2">Catalyzes the conversion of 3-dehydroshikimate to protocatechuate (3,4-dihydroxybenzoate), a common intermediate of quinate and shikimate degradation pathways.</text>
</comment>
<comment type="caution">
    <text evidence="4">The sequence shown here is derived from an EMBL/GenBank/DDBJ whole genome shotgun (WGS) entry which is preliminary data.</text>
</comment>
<feature type="binding site" evidence="2">
    <location>
        <position position="597"/>
    </location>
    <ligand>
        <name>Mg(2+)</name>
        <dbReference type="ChEBI" id="CHEBI:18420"/>
    </ligand>
</feature>
<evidence type="ECO:0000313" key="5">
    <source>
        <dbReference type="Proteomes" id="UP001575652"/>
    </source>
</evidence>
<sequence length="634" mass="69439">MRTSIATVCISGTLEEKMLACARAGFDGIEIFEQDLVVSPMSPEEVRALANRLGLTLDLYQPFRDFEGVDEALLPENLRRAEAKFELMNRLGIDTMLVCSNVATATVDDDAVAASQLRRLGEAAARHGVRIAYEALAWGRYVNTYRHAHRIVELADHPAVGTCLDSFHILSRGDDPSGIEDLLAEKIFFVQLADAPVLSMDILSWSRHYRVFPGQGGFDLAGFLAHLARAGYAGPVSLEIFNDTFRQSNVERTALDGLRSLLWLQDRAAARLAAGTVVPENGAAPRNDAGAAYPMHLASLPDVQAPTGFDFAEIRTDEPESVAQMLAQLGFGFRGQHRRKPVQLWTQGQARIVINGQRARGATPSISALGFQVAEPRRGVERAVQLRARAVSRHNTADEQELRGVNAPDGTEVFYCPATPRPAWMGEFGAAAPEGDEAAALIEAVDHVNLAQPWQAFDEAVLFYESALRLETRPATEVPSPLGLVRSQVMRTADGSIRLALNIVPQVLDGAGASARAYPEHVAFRTSDIFAVARRAKAAGMDFLPVPRNYYQDLAARFPLDEATIDTLRGLDLLYDRDEHGAFLHFYTETVGEMFLEVVQRDGGYDGYGAPNAPVRLAAQFERNRLRGGQRTTT</sequence>
<dbReference type="GO" id="GO:0051213">
    <property type="term" value="F:dioxygenase activity"/>
    <property type="evidence" value="ECO:0007669"/>
    <property type="project" value="UniProtKB-KW"/>
</dbReference>
<dbReference type="Pfam" id="PF01261">
    <property type="entry name" value="AP_endonuc_2"/>
    <property type="match status" value="1"/>
</dbReference>
<protein>
    <recommendedName>
        <fullName evidence="2">3-dehydroshikimate dehydratase</fullName>
        <shortName evidence="2">DSD</shortName>
        <ecNumber evidence="2">4.2.1.118</ecNumber>
    </recommendedName>
</protein>
<keyword evidence="2" id="KW-0479">Metal-binding</keyword>
<dbReference type="InterPro" id="IPR037523">
    <property type="entry name" value="VOC_core"/>
</dbReference>
<feature type="binding site" evidence="2">
    <location>
        <position position="165"/>
    </location>
    <ligand>
        <name>a divalent metal cation</name>
        <dbReference type="ChEBI" id="CHEBI:60240"/>
        <note>catalytic</note>
    </ligand>
</feature>
<dbReference type="InterPro" id="IPR050312">
    <property type="entry name" value="IolE/XylAMocC-like"/>
</dbReference>
<gene>
    <name evidence="4" type="ORF">ACETWP_14950</name>
</gene>
<dbReference type="EMBL" id="JBHDLJ010000015">
    <property type="protein sequence ID" value="MFB0835889.1"/>
    <property type="molecule type" value="Genomic_DNA"/>
</dbReference>
<dbReference type="Gene3D" id="3.10.180.10">
    <property type="entry name" value="2,3-Dihydroxybiphenyl 1,2-Dioxygenase, domain 1"/>
    <property type="match status" value="2"/>
</dbReference>
<dbReference type="PROSITE" id="PS51819">
    <property type="entry name" value="VOC"/>
    <property type="match status" value="1"/>
</dbReference>
<proteinExistence type="inferred from homology"/>
<reference evidence="4 5" key="1">
    <citation type="submission" date="2024-09" db="EMBL/GenBank/DDBJ databases">
        <authorList>
            <person name="Salinas-Garcia M.A."/>
            <person name="Prieme A."/>
        </authorList>
    </citation>
    <scope>NUCLEOTIDE SEQUENCE [LARGE SCALE GENOMIC DNA]</scope>
    <source>
        <strain evidence="4 5">DSM 21081</strain>
    </source>
</reference>
<dbReference type="PANTHER" id="PTHR12110:SF21">
    <property type="entry name" value="XYLOSE ISOMERASE-LIKE TIM BARREL DOMAIN-CONTAINING PROTEIN"/>
    <property type="match status" value="1"/>
</dbReference>
<dbReference type="InterPro" id="IPR029068">
    <property type="entry name" value="Glyas_Bleomycin-R_OHBP_Dase"/>
</dbReference>
<keyword evidence="4" id="KW-0223">Dioxygenase</keyword>
<comment type="similarity">
    <text evidence="2">Belongs to the bacterial two-domain DSD family.</text>
</comment>
<feature type="domain" description="VOC" evidence="3">
    <location>
        <begin position="444"/>
        <end position="589"/>
    </location>
</feature>